<dbReference type="PANTHER" id="PTHR22916:SF3">
    <property type="entry name" value="UDP-GLCNAC:BETAGAL BETA-1,3-N-ACETYLGLUCOSAMINYLTRANSFERASE-LIKE PROTEIN 1"/>
    <property type="match status" value="1"/>
</dbReference>
<dbReference type="PANTHER" id="PTHR22916">
    <property type="entry name" value="GLYCOSYLTRANSFERASE"/>
    <property type="match status" value="1"/>
</dbReference>
<evidence type="ECO:0000259" key="1">
    <source>
        <dbReference type="Pfam" id="PF00535"/>
    </source>
</evidence>
<protein>
    <submittedName>
        <fullName evidence="2">Glycosyl transferase</fullName>
    </submittedName>
</protein>
<keyword evidence="3" id="KW-1185">Reference proteome</keyword>
<sequence>MGNPLVSIITITRNRANIISRAINSVLNQTYTNIEYIIVDGASTDETQDVVALFKDKRIKYFKLDENLPIPETINYGFEHSHGDYISFLDDDDEYLENKIERQIELISRLPSEYGMVYCWMSYFDNETGAFKYVHNCQLKGDVGIDVVERPTVSGTPTFLIKRDAFAQSGGWRNVGIVSDWEYGARFCQKYKVDFVPESLVKVYVNHGCQRMSDWGYYRSQNKHHIQFHKYFLLEYEDIFKKYPRKKFFHLYRLALLYFCDGQILNFFKSYLELMKIKPSLKNLFIPVRAITMWYGQKYK</sequence>
<dbReference type="SUPFAM" id="SSF53448">
    <property type="entry name" value="Nucleotide-diphospho-sugar transferases"/>
    <property type="match status" value="1"/>
</dbReference>
<accession>A0ABM7NYY8</accession>
<gene>
    <name evidence="2" type="ORF">prwr041_16250</name>
</gene>
<dbReference type="Gene3D" id="3.90.550.10">
    <property type="entry name" value="Spore Coat Polysaccharide Biosynthesis Protein SpsA, Chain A"/>
    <property type="match status" value="1"/>
</dbReference>
<dbReference type="RefSeq" id="WP_207153360.1">
    <property type="nucleotide sequence ID" value="NZ_AP024484.1"/>
</dbReference>
<dbReference type="InterPro" id="IPR001173">
    <property type="entry name" value="Glyco_trans_2-like"/>
</dbReference>
<name>A0ABM7NYY8_9BACT</name>
<organism evidence="2 3">
    <name type="scientific">Prevotella herbatica</name>
    <dbReference type="NCBI Taxonomy" id="2801997"/>
    <lineage>
        <taxon>Bacteria</taxon>
        <taxon>Pseudomonadati</taxon>
        <taxon>Bacteroidota</taxon>
        <taxon>Bacteroidia</taxon>
        <taxon>Bacteroidales</taxon>
        <taxon>Prevotellaceae</taxon>
        <taxon>Prevotella</taxon>
    </lineage>
</organism>
<reference evidence="2 3" key="1">
    <citation type="journal article" date="2022" name="Int. J. Syst. Evol. Microbiol.">
        <title>Prevotella herbatica sp. nov., a plant polysaccharide-decomposing anaerobic bacterium isolated from a methanogenic reactor.</title>
        <authorList>
            <person name="Uek A."/>
            <person name="Tonouchi A."/>
            <person name="Kaku N."/>
            <person name="Ueki K."/>
        </authorList>
    </citation>
    <scope>NUCLEOTIDE SEQUENCE [LARGE SCALE GENOMIC DNA]</scope>
    <source>
        <strain evidence="2 3">WR041</strain>
    </source>
</reference>
<dbReference type="Pfam" id="PF00535">
    <property type="entry name" value="Glycos_transf_2"/>
    <property type="match status" value="1"/>
</dbReference>
<evidence type="ECO:0000313" key="3">
    <source>
        <dbReference type="Proteomes" id="UP001319045"/>
    </source>
</evidence>
<dbReference type="GO" id="GO:0016740">
    <property type="term" value="F:transferase activity"/>
    <property type="evidence" value="ECO:0007669"/>
    <property type="project" value="UniProtKB-KW"/>
</dbReference>
<proteinExistence type="predicted"/>
<feature type="domain" description="Glycosyltransferase 2-like" evidence="1">
    <location>
        <begin position="7"/>
        <end position="131"/>
    </location>
</feature>
<dbReference type="Proteomes" id="UP001319045">
    <property type="component" value="Chromosome"/>
</dbReference>
<dbReference type="InterPro" id="IPR029044">
    <property type="entry name" value="Nucleotide-diphossugar_trans"/>
</dbReference>
<keyword evidence="2" id="KW-0808">Transferase</keyword>
<evidence type="ECO:0000313" key="2">
    <source>
        <dbReference type="EMBL" id="BCS85732.1"/>
    </source>
</evidence>
<dbReference type="EMBL" id="AP024484">
    <property type="protein sequence ID" value="BCS85732.1"/>
    <property type="molecule type" value="Genomic_DNA"/>
</dbReference>